<feature type="chain" id="PRO_5046146438" description="TGF-beta family profile domain-containing protein" evidence="10">
    <location>
        <begin position="20"/>
        <end position="409"/>
    </location>
</feature>
<keyword evidence="6" id="KW-1015">Disulfide bond</keyword>
<evidence type="ECO:0000256" key="7">
    <source>
        <dbReference type="ARBA" id="ARBA00023180"/>
    </source>
</evidence>
<sequence>MIGGFKTFLVLVLCVLALGHPPDSTDSQNPESLLDKAFPRGVDDKQKEEILKAFESSLLNLFGLKTRPKPSNNKKIPQYMLDIYKSHTRDPDSLTRNFKLKGRSVGTANTVRSFFHEAEDLSLEHVNGCGEENCVQLWFNVTSIPEEEELHAAELRLFIQGNDVHIPDSRKRKLMHRMEVHEIIKPKNSQTEEAFTRLLDIKHISVKNESWESLDIHPAVLKWRKTPHLNHGLEVRILPYKNHPSKTPIKHVRLRRSVAEEDHSKKHILVTYTDDNRGHRTKRSRKQKSKKKRPRRNKTKRKKYKTQCRRRPLYVDFMAVGWNDWIVAPPGYNAYYCHGDCHFPFPEHMNATNHAIVQDLVNSIDPRSVSKPCCVPTDLSPISLLYIDEYERVILKNYQDMVVQGCGCR</sequence>
<dbReference type="InterPro" id="IPR001111">
    <property type="entry name" value="TGF-b_propeptide"/>
</dbReference>
<evidence type="ECO:0000313" key="12">
    <source>
        <dbReference type="EMBL" id="KAJ8308638.1"/>
    </source>
</evidence>
<comment type="caution">
    <text evidence="12">The sequence shown here is derived from an EMBL/GenBank/DDBJ whole genome shotgun (WGS) entry which is preliminary data.</text>
</comment>
<keyword evidence="13" id="KW-1185">Reference proteome</keyword>
<comment type="similarity">
    <text evidence="2 8">Belongs to the TGF-beta family.</text>
</comment>
<accession>A0ABQ9EZB5</accession>
<dbReference type="PANTHER" id="PTHR11848:SF263">
    <property type="entry name" value="PROTEIN DECAPENTAPLEGIC"/>
    <property type="match status" value="1"/>
</dbReference>
<evidence type="ECO:0000256" key="6">
    <source>
        <dbReference type="ARBA" id="ARBA00023157"/>
    </source>
</evidence>
<keyword evidence="7" id="KW-0325">Glycoprotein</keyword>
<keyword evidence="4 10" id="KW-0732">Signal</keyword>
<evidence type="ECO:0000259" key="11">
    <source>
        <dbReference type="PROSITE" id="PS51362"/>
    </source>
</evidence>
<dbReference type="Pfam" id="PF00688">
    <property type="entry name" value="TGFb_propeptide"/>
    <property type="match status" value="1"/>
</dbReference>
<dbReference type="InterPro" id="IPR001839">
    <property type="entry name" value="TGF-b_C"/>
</dbReference>
<dbReference type="InterPro" id="IPR029034">
    <property type="entry name" value="Cystine-knot_cytokine"/>
</dbReference>
<evidence type="ECO:0000256" key="8">
    <source>
        <dbReference type="RuleBase" id="RU000354"/>
    </source>
</evidence>
<dbReference type="PROSITE" id="PS51362">
    <property type="entry name" value="TGF_BETA_2"/>
    <property type="match status" value="1"/>
</dbReference>
<evidence type="ECO:0000256" key="5">
    <source>
        <dbReference type="ARBA" id="ARBA00023030"/>
    </source>
</evidence>
<feature type="compositionally biased region" description="Basic residues" evidence="9">
    <location>
        <begin position="279"/>
        <end position="305"/>
    </location>
</feature>
<dbReference type="Gene3D" id="2.10.90.10">
    <property type="entry name" value="Cystine-knot cytokines"/>
    <property type="match status" value="1"/>
</dbReference>
<dbReference type="PANTHER" id="PTHR11848">
    <property type="entry name" value="TGF-BETA FAMILY"/>
    <property type="match status" value="1"/>
</dbReference>
<dbReference type="Gene3D" id="2.60.120.970">
    <property type="match status" value="1"/>
</dbReference>
<evidence type="ECO:0000256" key="1">
    <source>
        <dbReference type="ARBA" id="ARBA00004613"/>
    </source>
</evidence>
<proteinExistence type="inferred from homology"/>
<feature type="region of interest" description="Disordered" evidence="9">
    <location>
        <begin position="256"/>
        <end position="305"/>
    </location>
</feature>
<dbReference type="InterPro" id="IPR015615">
    <property type="entry name" value="TGF-beta-rel"/>
</dbReference>
<evidence type="ECO:0000256" key="2">
    <source>
        <dbReference type="ARBA" id="ARBA00006656"/>
    </source>
</evidence>
<evidence type="ECO:0000256" key="10">
    <source>
        <dbReference type="SAM" id="SignalP"/>
    </source>
</evidence>
<organism evidence="12 13">
    <name type="scientific">Tegillarca granosa</name>
    <name type="common">Malaysian cockle</name>
    <name type="synonym">Anadara granosa</name>
    <dbReference type="NCBI Taxonomy" id="220873"/>
    <lineage>
        <taxon>Eukaryota</taxon>
        <taxon>Metazoa</taxon>
        <taxon>Spiralia</taxon>
        <taxon>Lophotrochozoa</taxon>
        <taxon>Mollusca</taxon>
        <taxon>Bivalvia</taxon>
        <taxon>Autobranchia</taxon>
        <taxon>Pteriomorphia</taxon>
        <taxon>Arcoida</taxon>
        <taxon>Arcoidea</taxon>
        <taxon>Arcidae</taxon>
        <taxon>Tegillarca</taxon>
    </lineage>
</organism>
<dbReference type="EMBL" id="JARBDR010000657">
    <property type="protein sequence ID" value="KAJ8308638.1"/>
    <property type="molecule type" value="Genomic_DNA"/>
</dbReference>
<evidence type="ECO:0000256" key="4">
    <source>
        <dbReference type="ARBA" id="ARBA00022729"/>
    </source>
</evidence>
<dbReference type="Pfam" id="PF00019">
    <property type="entry name" value="TGF_beta"/>
    <property type="match status" value="1"/>
</dbReference>
<gene>
    <name evidence="12" type="ORF">KUTeg_013512</name>
</gene>
<dbReference type="SUPFAM" id="SSF57501">
    <property type="entry name" value="Cystine-knot cytokines"/>
    <property type="match status" value="1"/>
</dbReference>
<keyword evidence="5 8" id="KW-0339">Growth factor</keyword>
<dbReference type="SMART" id="SM00204">
    <property type="entry name" value="TGFB"/>
    <property type="match status" value="1"/>
</dbReference>
<comment type="subcellular location">
    <subcellularLocation>
        <location evidence="1">Secreted</location>
    </subcellularLocation>
</comment>
<evidence type="ECO:0000256" key="9">
    <source>
        <dbReference type="SAM" id="MobiDB-lite"/>
    </source>
</evidence>
<keyword evidence="3" id="KW-0964">Secreted</keyword>
<evidence type="ECO:0000256" key="3">
    <source>
        <dbReference type="ARBA" id="ARBA00022525"/>
    </source>
</evidence>
<dbReference type="InterPro" id="IPR017948">
    <property type="entry name" value="TGFb_CS"/>
</dbReference>
<name>A0ABQ9EZB5_TEGGR</name>
<evidence type="ECO:0000313" key="13">
    <source>
        <dbReference type="Proteomes" id="UP001217089"/>
    </source>
</evidence>
<dbReference type="Proteomes" id="UP001217089">
    <property type="component" value="Unassembled WGS sequence"/>
</dbReference>
<dbReference type="PROSITE" id="PS00250">
    <property type="entry name" value="TGF_BETA_1"/>
    <property type="match status" value="1"/>
</dbReference>
<protein>
    <recommendedName>
        <fullName evidence="11">TGF-beta family profile domain-containing protein</fullName>
    </recommendedName>
</protein>
<feature type="signal peptide" evidence="10">
    <location>
        <begin position="1"/>
        <end position="19"/>
    </location>
</feature>
<dbReference type="PRINTS" id="PR00669">
    <property type="entry name" value="INHIBINA"/>
</dbReference>
<reference evidence="12 13" key="1">
    <citation type="submission" date="2022-12" db="EMBL/GenBank/DDBJ databases">
        <title>Chromosome-level genome of Tegillarca granosa.</title>
        <authorList>
            <person name="Kim J."/>
        </authorList>
    </citation>
    <scope>NUCLEOTIDE SEQUENCE [LARGE SCALE GENOMIC DNA]</scope>
    <source>
        <strain evidence="12">Teg-2019</strain>
        <tissue evidence="12">Adductor muscle</tissue>
    </source>
</reference>
<feature type="domain" description="TGF-beta family profile" evidence="11">
    <location>
        <begin position="280"/>
        <end position="409"/>
    </location>
</feature>